<comment type="caution">
    <text evidence="8">The sequence shown here is derived from an EMBL/GenBank/DDBJ whole genome shotgun (WGS) entry which is preliminary data.</text>
</comment>
<evidence type="ECO:0000256" key="4">
    <source>
        <dbReference type="ARBA" id="ARBA00022833"/>
    </source>
</evidence>
<keyword evidence="2" id="KW-0677">Repeat</keyword>
<feature type="domain" description="AN1-type" evidence="7">
    <location>
        <begin position="109"/>
        <end position="157"/>
    </location>
</feature>
<protein>
    <recommendedName>
        <fullName evidence="7">AN1-type domain-containing protein</fullName>
    </recommendedName>
</protein>
<dbReference type="Proteomes" id="UP000663850">
    <property type="component" value="Unassembled WGS sequence"/>
</dbReference>
<accession>A0A8H2XN67</accession>
<evidence type="ECO:0000256" key="1">
    <source>
        <dbReference type="ARBA" id="ARBA00022723"/>
    </source>
</evidence>
<dbReference type="PANTHER" id="PTHR14677">
    <property type="entry name" value="ARSENITE INDUCUBLE RNA ASSOCIATED PROTEIN AIP-1-RELATED"/>
    <property type="match status" value="1"/>
</dbReference>
<evidence type="ECO:0000256" key="5">
    <source>
        <dbReference type="PROSITE-ProRule" id="PRU00449"/>
    </source>
</evidence>
<dbReference type="Pfam" id="PF01428">
    <property type="entry name" value="zf-AN1"/>
    <property type="match status" value="2"/>
</dbReference>
<dbReference type="PROSITE" id="PS51039">
    <property type="entry name" value="ZF_AN1"/>
    <property type="match status" value="1"/>
</dbReference>
<feature type="region of interest" description="Disordered" evidence="6">
    <location>
        <begin position="149"/>
        <end position="171"/>
    </location>
</feature>
<feature type="compositionally biased region" description="Basic and acidic residues" evidence="6">
    <location>
        <begin position="239"/>
        <end position="250"/>
    </location>
</feature>
<keyword evidence="4" id="KW-0862">Zinc</keyword>
<organism evidence="8 9">
    <name type="scientific">Rhizoctonia solani</name>
    <dbReference type="NCBI Taxonomy" id="456999"/>
    <lineage>
        <taxon>Eukaryota</taxon>
        <taxon>Fungi</taxon>
        <taxon>Dikarya</taxon>
        <taxon>Basidiomycota</taxon>
        <taxon>Agaricomycotina</taxon>
        <taxon>Agaricomycetes</taxon>
        <taxon>Cantharellales</taxon>
        <taxon>Ceratobasidiaceae</taxon>
        <taxon>Rhizoctonia</taxon>
    </lineage>
</organism>
<dbReference type="InterPro" id="IPR035896">
    <property type="entry name" value="AN1-like_Znf"/>
</dbReference>
<evidence type="ECO:0000256" key="2">
    <source>
        <dbReference type="ARBA" id="ARBA00022737"/>
    </source>
</evidence>
<feature type="region of interest" description="Disordered" evidence="6">
    <location>
        <begin position="200"/>
        <end position="261"/>
    </location>
</feature>
<dbReference type="GO" id="GO:0008270">
    <property type="term" value="F:zinc ion binding"/>
    <property type="evidence" value="ECO:0007669"/>
    <property type="project" value="UniProtKB-KW"/>
</dbReference>
<evidence type="ECO:0000259" key="7">
    <source>
        <dbReference type="PROSITE" id="PS51039"/>
    </source>
</evidence>
<dbReference type="GO" id="GO:0005737">
    <property type="term" value="C:cytoplasm"/>
    <property type="evidence" value="ECO:0007669"/>
    <property type="project" value="TreeGrafter"/>
</dbReference>
<dbReference type="PANTHER" id="PTHR14677:SF40">
    <property type="entry name" value="CDC48-ASSOCIATED UBIQUITIN-LIKE_ZINC FINGER PROTEIN 1"/>
    <property type="match status" value="1"/>
</dbReference>
<keyword evidence="1" id="KW-0479">Metal-binding</keyword>
<name>A0A8H2XN67_9AGAM</name>
<reference evidence="8" key="1">
    <citation type="submission" date="2021-01" db="EMBL/GenBank/DDBJ databases">
        <authorList>
            <person name="Kaushik A."/>
        </authorList>
    </citation>
    <scope>NUCLEOTIDE SEQUENCE</scope>
    <source>
        <strain evidence="8">Type strain: AG8-Rh-89/</strain>
    </source>
</reference>
<dbReference type="InterPro" id="IPR000058">
    <property type="entry name" value="Znf_AN1"/>
</dbReference>
<evidence type="ECO:0000313" key="8">
    <source>
        <dbReference type="EMBL" id="CAE6427239.1"/>
    </source>
</evidence>
<evidence type="ECO:0000256" key="6">
    <source>
        <dbReference type="SAM" id="MobiDB-lite"/>
    </source>
</evidence>
<evidence type="ECO:0000256" key="3">
    <source>
        <dbReference type="ARBA" id="ARBA00022771"/>
    </source>
</evidence>
<keyword evidence="3 5" id="KW-0863">Zinc-finger</keyword>
<evidence type="ECO:0000313" key="9">
    <source>
        <dbReference type="Proteomes" id="UP000663850"/>
    </source>
</evidence>
<proteinExistence type="predicted"/>
<feature type="compositionally biased region" description="Pro residues" evidence="6">
    <location>
        <begin position="207"/>
        <end position="219"/>
    </location>
</feature>
<dbReference type="InterPro" id="IPR057357">
    <property type="entry name" value="Znf-C2H2_ZFAND2A/B"/>
</dbReference>
<dbReference type="Gene3D" id="4.10.1110.10">
    <property type="entry name" value="AN1-like Zinc finger"/>
    <property type="match status" value="2"/>
</dbReference>
<dbReference type="Pfam" id="PF25403">
    <property type="entry name" value="zf-C2H2_ZFAND2"/>
    <property type="match status" value="1"/>
</dbReference>
<feature type="compositionally biased region" description="Low complexity" evidence="6">
    <location>
        <begin position="220"/>
        <end position="232"/>
    </location>
</feature>
<sequence>MISPAMATRKGSTDAQMMFVGSACSLADCTLHDFLPLKCNLCLDTFCSDHFKPGEHKCPKYDPTIADRIAPSCPLCDTPVSVPLGRDVDQVMDHHIMKECTAEGNRKSARPSNRCPAPRCTKVMYAPIRCDNCRKEFCPSHRFPKQHACTAASARPSPSPSPAPTPPVMSKLADKFSSVGMRPGQSGAATSAAMAAITRAAASAKPAPKPNVAPTPKPAPSSSQGAGPSKPSVPNPFNKTDRRAKAERLSQLKALQARNRKGLLSEAEKSRLAELQNQAKQDGDCVLM</sequence>
<gene>
    <name evidence="8" type="ORF">RDB_LOCUS15935</name>
</gene>
<dbReference type="SMART" id="SM00154">
    <property type="entry name" value="ZnF_AN1"/>
    <property type="match status" value="2"/>
</dbReference>
<dbReference type="AlphaFoldDB" id="A0A8H2XN67"/>
<feature type="compositionally biased region" description="Pro residues" evidence="6">
    <location>
        <begin position="157"/>
        <end position="167"/>
    </location>
</feature>
<dbReference type="EMBL" id="CAJMWZ010000867">
    <property type="protein sequence ID" value="CAE6427239.1"/>
    <property type="molecule type" value="Genomic_DNA"/>
</dbReference>
<dbReference type="SUPFAM" id="SSF118310">
    <property type="entry name" value="AN1-like Zinc finger"/>
    <property type="match status" value="2"/>
</dbReference>